<dbReference type="GO" id="GO:0004326">
    <property type="term" value="F:tetrahydrofolylpolyglutamate synthase activity"/>
    <property type="evidence" value="ECO:0007669"/>
    <property type="project" value="UniProtKB-EC"/>
</dbReference>
<comment type="catalytic activity">
    <reaction evidence="20">
        <text>7,8-dihydropteroate + L-glutamate + ATP = 7,8-dihydrofolate + ADP + phosphate + H(+)</text>
        <dbReference type="Rhea" id="RHEA:23584"/>
        <dbReference type="ChEBI" id="CHEBI:15378"/>
        <dbReference type="ChEBI" id="CHEBI:17839"/>
        <dbReference type="ChEBI" id="CHEBI:29985"/>
        <dbReference type="ChEBI" id="CHEBI:30616"/>
        <dbReference type="ChEBI" id="CHEBI:43474"/>
        <dbReference type="ChEBI" id="CHEBI:57451"/>
        <dbReference type="ChEBI" id="CHEBI:456216"/>
        <dbReference type="EC" id="6.3.2.12"/>
    </reaction>
</comment>
<proteinExistence type="inferred from homology"/>
<evidence type="ECO:0000256" key="2">
    <source>
        <dbReference type="ARBA" id="ARBA00004799"/>
    </source>
</evidence>
<evidence type="ECO:0000256" key="1">
    <source>
        <dbReference type="ARBA" id="ARBA00002714"/>
    </source>
</evidence>
<comment type="pathway">
    <text evidence="2">Cofactor biosynthesis; tetrahydrofolate biosynthesis; 7,8-dihydrofolate from 2-amino-4-hydroxy-6-hydroxymethyl-7,8-dihydropteridine diphosphate and 4-aminobenzoate: step 2/2.</text>
</comment>
<dbReference type="Proteomes" id="UP000066624">
    <property type="component" value="Chromosome"/>
</dbReference>
<dbReference type="GO" id="GO:0005737">
    <property type="term" value="C:cytoplasm"/>
    <property type="evidence" value="ECO:0007669"/>
    <property type="project" value="TreeGrafter"/>
</dbReference>
<dbReference type="Gene3D" id="3.90.190.20">
    <property type="entry name" value="Mur ligase, C-terminal domain"/>
    <property type="match status" value="1"/>
</dbReference>
<dbReference type="InterPro" id="IPR013221">
    <property type="entry name" value="Mur_ligase_cen"/>
</dbReference>
<dbReference type="RefSeq" id="WP_049725971.1">
    <property type="nucleotide sequence ID" value="NZ_CP012154.1"/>
</dbReference>
<dbReference type="Gene3D" id="3.40.1190.10">
    <property type="entry name" value="Mur-like, catalytic domain"/>
    <property type="match status" value="1"/>
</dbReference>
<dbReference type="STRING" id="1579979.WM2015_2042"/>
<evidence type="ECO:0000256" key="14">
    <source>
        <dbReference type="ARBA" id="ARBA00030048"/>
    </source>
</evidence>
<dbReference type="InterPro" id="IPR001645">
    <property type="entry name" value="Folylpolyglutamate_synth"/>
</dbReference>
<evidence type="ECO:0000256" key="13">
    <source>
        <dbReference type="ARBA" id="ARBA00022909"/>
    </source>
</evidence>
<gene>
    <name evidence="24" type="ORF">WM2015_2042</name>
</gene>
<dbReference type="PANTHER" id="PTHR11136:SF0">
    <property type="entry name" value="DIHYDROFOLATE SYNTHETASE-RELATED"/>
    <property type="match status" value="1"/>
</dbReference>
<evidence type="ECO:0000256" key="5">
    <source>
        <dbReference type="ARBA" id="ARBA00013023"/>
    </source>
</evidence>
<evidence type="ECO:0000256" key="8">
    <source>
        <dbReference type="ARBA" id="ARBA00022598"/>
    </source>
</evidence>
<dbReference type="PIRSF" id="PIRSF001563">
    <property type="entry name" value="Folylpolyglu_synth"/>
    <property type="match status" value="1"/>
</dbReference>
<dbReference type="GO" id="GO:0046654">
    <property type="term" value="P:tetrahydrofolate biosynthetic process"/>
    <property type="evidence" value="ECO:0007669"/>
    <property type="project" value="UniProtKB-UniPathway"/>
</dbReference>
<dbReference type="OrthoDB" id="9809356at2"/>
<evidence type="ECO:0000313" key="24">
    <source>
        <dbReference type="EMBL" id="AKS42407.1"/>
    </source>
</evidence>
<dbReference type="InterPro" id="IPR036615">
    <property type="entry name" value="Mur_ligase_C_dom_sf"/>
</dbReference>
<evidence type="ECO:0000256" key="6">
    <source>
        <dbReference type="ARBA" id="ARBA00013025"/>
    </source>
</evidence>
<dbReference type="NCBIfam" id="TIGR01499">
    <property type="entry name" value="folC"/>
    <property type="match status" value="1"/>
</dbReference>
<comment type="catalytic activity">
    <reaction evidence="17">
        <text>(6S)-5,6,7,8-tetrahydrofolyl-(gamma-L-Glu)(n) + L-glutamate + ATP = (6S)-5,6,7,8-tetrahydrofolyl-(gamma-L-Glu)(n+1) + ADP + phosphate + H(+)</text>
        <dbReference type="Rhea" id="RHEA:10580"/>
        <dbReference type="Rhea" id="RHEA-COMP:14738"/>
        <dbReference type="Rhea" id="RHEA-COMP:14740"/>
        <dbReference type="ChEBI" id="CHEBI:15378"/>
        <dbReference type="ChEBI" id="CHEBI:29985"/>
        <dbReference type="ChEBI" id="CHEBI:30616"/>
        <dbReference type="ChEBI" id="CHEBI:43474"/>
        <dbReference type="ChEBI" id="CHEBI:141005"/>
        <dbReference type="ChEBI" id="CHEBI:456216"/>
        <dbReference type="EC" id="6.3.2.17"/>
    </reaction>
</comment>
<evidence type="ECO:0000256" key="11">
    <source>
        <dbReference type="ARBA" id="ARBA00022840"/>
    </source>
</evidence>
<comment type="function">
    <text evidence="1">Functions in two distinct reactions of the de novo folate biosynthetic pathway. Catalyzes the addition of a glutamate residue to dihydropteroate (7,8-dihydropteroate or H2Pte) to form dihydrofolate (7,8-dihydrofolate monoglutamate or H2Pte-Glu). Also catalyzes successive additions of L-glutamate to tetrahydrofolate or 10-formyltetrahydrofolate or 5,10-methylenetetrahydrofolate, leading to folylpolyglutamate derivatives.</text>
</comment>
<dbReference type="UniPathway" id="UPA00077">
    <property type="reaction ID" value="UER00157"/>
</dbReference>
<keyword evidence="8 21" id="KW-0436">Ligase</keyword>
<keyword evidence="9" id="KW-0479">Metal-binding</keyword>
<comment type="similarity">
    <text evidence="4 21">Belongs to the folylpolyglutamate synthase family.</text>
</comment>
<dbReference type="GO" id="GO:0046656">
    <property type="term" value="P:folic acid biosynthetic process"/>
    <property type="evidence" value="ECO:0007669"/>
    <property type="project" value="UniProtKB-KW"/>
</dbReference>
<dbReference type="EMBL" id="CP012154">
    <property type="protein sequence ID" value="AKS42407.1"/>
    <property type="molecule type" value="Genomic_DNA"/>
</dbReference>
<evidence type="ECO:0000256" key="16">
    <source>
        <dbReference type="ARBA" id="ARBA00032510"/>
    </source>
</evidence>
<feature type="domain" description="Mur ligase C-terminal" evidence="22">
    <location>
        <begin position="288"/>
        <end position="409"/>
    </location>
</feature>
<evidence type="ECO:0000256" key="9">
    <source>
        <dbReference type="ARBA" id="ARBA00022723"/>
    </source>
</evidence>
<dbReference type="AlphaFoldDB" id="A0A0K0XXP7"/>
<evidence type="ECO:0000256" key="7">
    <source>
        <dbReference type="ARBA" id="ARBA00019357"/>
    </source>
</evidence>
<dbReference type="PANTHER" id="PTHR11136">
    <property type="entry name" value="FOLYLPOLYGLUTAMATE SYNTHASE-RELATED"/>
    <property type="match status" value="1"/>
</dbReference>
<comment type="catalytic activity">
    <reaction evidence="19">
        <text>(6R)-5,10-methylenetetrahydrofolyl-(gamma-L-Glu)(n) + L-glutamate + ATP = (6R)-5,10-methylenetetrahydrofolyl-(gamma-L-Glu)(n+1) + ADP + phosphate + H(+)</text>
        <dbReference type="Rhea" id="RHEA:51912"/>
        <dbReference type="Rhea" id="RHEA-COMP:13257"/>
        <dbReference type="Rhea" id="RHEA-COMP:13258"/>
        <dbReference type="ChEBI" id="CHEBI:15378"/>
        <dbReference type="ChEBI" id="CHEBI:29985"/>
        <dbReference type="ChEBI" id="CHEBI:30616"/>
        <dbReference type="ChEBI" id="CHEBI:43474"/>
        <dbReference type="ChEBI" id="CHEBI:136572"/>
        <dbReference type="ChEBI" id="CHEBI:456216"/>
        <dbReference type="EC" id="6.3.2.17"/>
    </reaction>
</comment>
<dbReference type="SUPFAM" id="SSF53244">
    <property type="entry name" value="MurD-like peptide ligases, peptide-binding domain"/>
    <property type="match status" value="1"/>
</dbReference>
<keyword evidence="13" id="KW-0289">Folate biosynthesis</keyword>
<evidence type="ECO:0000256" key="3">
    <source>
        <dbReference type="ARBA" id="ARBA00005150"/>
    </source>
</evidence>
<protein>
    <recommendedName>
        <fullName evidence="7">Dihydrofolate synthase/folylpolyglutamate synthase</fullName>
        <ecNumber evidence="5">6.3.2.12</ecNumber>
        <ecNumber evidence="6">6.3.2.17</ecNumber>
    </recommendedName>
    <alternativeName>
        <fullName evidence="16">Folylpoly-gamma-glutamate synthetase-dihydrofolate synthetase</fullName>
    </alternativeName>
    <alternativeName>
        <fullName evidence="14">Folylpolyglutamate synthetase</fullName>
    </alternativeName>
    <alternativeName>
        <fullName evidence="15">Tetrahydrofolylpolyglutamate synthase</fullName>
    </alternativeName>
</protein>
<accession>A0A0K0XXP7</accession>
<evidence type="ECO:0000259" key="23">
    <source>
        <dbReference type="Pfam" id="PF08245"/>
    </source>
</evidence>
<keyword evidence="10 21" id="KW-0547">Nucleotide-binding</keyword>
<dbReference type="SUPFAM" id="SSF53623">
    <property type="entry name" value="MurD-like peptide ligases, catalytic domain"/>
    <property type="match status" value="1"/>
</dbReference>
<evidence type="ECO:0000256" key="15">
    <source>
        <dbReference type="ARBA" id="ARBA00030592"/>
    </source>
</evidence>
<dbReference type="Pfam" id="PF02875">
    <property type="entry name" value="Mur_ligase_C"/>
    <property type="match status" value="1"/>
</dbReference>
<name>A0A0K0XXP7_9GAMM</name>
<evidence type="ECO:0000256" key="12">
    <source>
        <dbReference type="ARBA" id="ARBA00022842"/>
    </source>
</evidence>
<dbReference type="GO" id="GO:0005524">
    <property type="term" value="F:ATP binding"/>
    <property type="evidence" value="ECO:0007669"/>
    <property type="project" value="UniProtKB-KW"/>
</dbReference>
<feature type="domain" description="Mur ligase central" evidence="23">
    <location>
        <begin position="49"/>
        <end position="188"/>
    </location>
</feature>
<evidence type="ECO:0000256" key="17">
    <source>
        <dbReference type="ARBA" id="ARBA00047493"/>
    </source>
</evidence>
<evidence type="ECO:0000256" key="19">
    <source>
        <dbReference type="ARBA" id="ARBA00049035"/>
    </source>
</evidence>
<sequence length="422" mass="45692">MSSRALSSWLARLEQRSPESRIELGLDRVARVWNRLSRDHHRPRAVVTVGGTNGKGSVVAYLEAMMIEAGLRSFAYTSPHLIDFSERFRIDGRPADDAAIVEALDAVEEARGDVFLSYFEHVTLTGFVLAARKAVDVWVLEVGLGGRLDAVNVLDPDVAVITSIALDHTDWLGPTRLHIGREKAGIARPGRPLILGERRPPKGLDDVLEATGATLWRAGHEYSWRRHGAGFRLYWKDQRMDLPIPAMAGRWQLGNAATACLAAMLLRDRLAIPDAAIEAGVRIARVSGRLQRLGASPEVLVDVAHNPAAARALASELGVSGPRPTIAVFSALAGKDAVGIGRALSGCFDRWLVPPLEGDRVRDARALAADLERAPVAGRVDTVESMAEAVEQAIELAGPKGRVVVFGSFRTVAEAWPLLQSH</sequence>
<organism evidence="24 25">
    <name type="scientific">Wenzhouxiangella marina</name>
    <dbReference type="NCBI Taxonomy" id="1579979"/>
    <lineage>
        <taxon>Bacteria</taxon>
        <taxon>Pseudomonadati</taxon>
        <taxon>Pseudomonadota</taxon>
        <taxon>Gammaproteobacteria</taxon>
        <taxon>Chromatiales</taxon>
        <taxon>Wenzhouxiangellaceae</taxon>
        <taxon>Wenzhouxiangella</taxon>
    </lineage>
</organism>
<evidence type="ECO:0000256" key="4">
    <source>
        <dbReference type="ARBA" id="ARBA00008276"/>
    </source>
</evidence>
<evidence type="ECO:0000256" key="21">
    <source>
        <dbReference type="PIRNR" id="PIRNR001563"/>
    </source>
</evidence>
<evidence type="ECO:0000259" key="22">
    <source>
        <dbReference type="Pfam" id="PF02875"/>
    </source>
</evidence>
<evidence type="ECO:0000313" key="25">
    <source>
        <dbReference type="Proteomes" id="UP000066624"/>
    </source>
</evidence>
<reference evidence="24 25" key="1">
    <citation type="submission" date="2015-07" db="EMBL/GenBank/DDBJ databases">
        <authorList>
            <person name="Noorani M."/>
        </authorList>
    </citation>
    <scope>NUCLEOTIDE SEQUENCE [LARGE SCALE GENOMIC DNA]</scope>
    <source>
        <strain evidence="24 25">KCTC 42284</strain>
    </source>
</reference>
<dbReference type="KEGG" id="wma:WM2015_2042"/>
<dbReference type="EC" id="6.3.2.12" evidence="5"/>
<dbReference type="InterPro" id="IPR036565">
    <property type="entry name" value="Mur-like_cat_sf"/>
</dbReference>
<keyword evidence="11 21" id="KW-0067">ATP-binding</keyword>
<dbReference type="GO" id="GO:0046872">
    <property type="term" value="F:metal ion binding"/>
    <property type="evidence" value="ECO:0007669"/>
    <property type="project" value="UniProtKB-KW"/>
</dbReference>
<dbReference type="InterPro" id="IPR004101">
    <property type="entry name" value="Mur_ligase_C"/>
</dbReference>
<evidence type="ECO:0000256" key="10">
    <source>
        <dbReference type="ARBA" id="ARBA00022741"/>
    </source>
</evidence>
<dbReference type="EC" id="6.3.2.17" evidence="6"/>
<comment type="pathway">
    <text evidence="3">Cofactor biosynthesis; tetrahydrofolylpolyglutamate biosynthesis.</text>
</comment>
<comment type="catalytic activity">
    <reaction evidence="18">
        <text>10-formyltetrahydrofolyl-(gamma-L-Glu)(n) + L-glutamate + ATP = 10-formyltetrahydrofolyl-(gamma-L-Glu)(n+1) + ADP + phosphate + H(+)</text>
        <dbReference type="Rhea" id="RHEA:51904"/>
        <dbReference type="Rhea" id="RHEA-COMP:13088"/>
        <dbReference type="Rhea" id="RHEA-COMP:14300"/>
        <dbReference type="ChEBI" id="CHEBI:15378"/>
        <dbReference type="ChEBI" id="CHEBI:29985"/>
        <dbReference type="ChEBI" id="CHEBI:30616"/>
        <dbReference type="ChEBI" id="CHEBI:43474"/>
        <dbReference type="ChEBI" id="CHEBI:134413"/>
        <dbReference type="ChEBI" id="CHEBI:456216"/>
        <dbReference type="EC" id="6.3.2.17"/>
    </reaction>
</comment>
<dbReference type="PATRIC" id="fig|1579979.3.peg.2087"/>
<dbReference type="GO" id="GO:0008841">
    <property type="term" value="F:dihydrofolate synthase activity"/>
    <property type="evidence" value="ECO:0007669"/>
    <property type="project" value="UniProtKB-EC"/>
</dbReference>
<evidence type="ECO:0000256" key="18">
    <source>
        <dbReference type="ARBA" id="ARBA00047808"/>
    </source>
</evidence>
<keyword evidence="12" id="KW-0460">Magnesium</keyword>
<dbReference type="Pfam" id="PF08245">
    <property type="entry name" value="Mur_ligase_M"/>
    <property type="match status" value="1"/>
</dbReference>
<evidence type="ECO:0000256" key="20">
    <source>
        <dbReference type="ARBA" id="ARBA00049161"/>
    </source>
</evidence>
<keyword evidence="25" id="KW-1185">Reference proteome</keyword>